<feature type="domain" description="Phosphoesterase HXTX" evidence="3">
    <location>
        <begin position="102"/>
        <end position="183"/>
    </location>
</feature>
<dbReference type="EC" id="3.1.4.58" evidence="2"/>
<dbReference type="InterPro" id="IPR009097">
    <property type="entry name" value="Cyclic_Pdiesterase"/>
</dbReference>
<evidence type="ECO:0000256" key="1">
    <source>
        <dbReference type="ARBA" id="ARBA00022801"/>
    </source>
</evidence>
<dbReference type="AlphaFoldDB" id="A0ABD4Z5M7"/>
<dbReference type="Proteomes" id="UP001529235">
    <property type="component" value="Unassembled WGS sequence"/>
</dbReference>
<dbReference type="Gene3D" id="3.90.1140.10">
    <property type="entry name" value="Cyclic phosphodiesterase"/>
    <property type="match status" value="1"/>
</dbReference>
<dbReference type="InterPro" id="IPR014051">
    <property type="entry name" value="Phosphoesterase_HXTX"/>
</dbReference>
<feature type="active site" description="Proton donor" evidence="2">
    <location>
        <position position="44"/>
    </location>
</feature>
<feature type="active site" description="Proton acceptor" evidence="2">
    <location>
        <position position="134"/>
    </location>
</feature>
<evidence type="ECO:0000256" key="2">
    <source>
        <dbReference type="HAMAP-Rule" id="MF_01940"/>
    </source>
</evidence>
<feature type="short sequence motif" description="HXTX 2" evidence="2">
    <location>
        <begin position="134"/>
        <end position="137"/>
    </location>
</feature>
<accession>A0ABD4Z5M7</accession>
<proteinExistence type="inferred from homology"/>
<keyword evidence="1 2" id="KW-0378">Hydrolase</keyword>
<dbReference type="RefSeq" id="WP_285273245.1">
    <property type="nucleotide sequence ID" value="NZ_JASNVW010000001.1"/>
</dbReference>
<comment type="catalytic activity">
    <reaction evidence="2">
        <text>a 3'-end 2',3'-cyclophospho-ribonucleotide-RNA + H2O = a 3'-end 2'-phospho-ribonucleotide-RNA + H(+)</text>
        <dbReference type="Rhea" id="RHEA:11828"/>
        <dbReference type="Rhea" id="RHEA-COMP:10464"/>
        <dbReference type="Rhea" id="RHEA-COMP:17353"/>
        <dbReference type="ChEBI" id="CHEBI:15377"/>
        <dbReference type="ChEBI" id="CHEBI:15378"/>
        <dbReference type="ChEBI" id="CHEBI:83064"/>
        <dbReference type="ChEBI" id="CHEBI:173113"/>
        <dbReference type="EC" id="3.1.4.58"/>
    </reaction>
</comment>
<feature type="domain" description="Phosphoesterase HXTX" evidence="3">
    <location>
        <begin position="14"/>
        <end position="95"/>
    </location>
</feature>
<dbReference type="EMBL" id="JASNVW010000001">
    <property type="protein sequence ID" value="MDK6028277.1"/>
    <property type="molecule type" value="Genomic_DNA"/>
</dbReference>
<dbReference type="Pfam" id="PF02834">
    <property type="entry name" value="LigT_PEase"/>
    <property type="match status" value="2"/>
</dbReference>
<sequence>MSSIRAFIAVEIENESTLSNIVKWKKQLESLGLDAKFVEDENLHLTIRFLGEISLSSLEQIKEIVNKVSQMTKSFEIKIAGFGAFPNINKPRVLWIGVVEGFENLANIRKYIDTEIIRYGLRDVHKDQHEFSPHITIARLKSYRGVEKLQKYFIDYKDYFFGTSTVTQIKIKKSTLTPRGPIYSDIHIVKLL</sequence>
<reference evidence="4 5" key="1">
    <citation type="submission" date="2023-05" db="EMBL/GenBank/DDBJ databases">
        <title>A new hyperthermophilic archaea 'Ignisphaera cupida' sp. nov. and description of the family 'Ignisphaeraceae' fam. nov.</title>
        <authorList>
            <person name="Podosokorskaya O.A."/>
            <person name="Elcheninov A.G."/>
            <person name="Klukina A."/>
            <person name="Merkel A.Y."/>
        </authorList>
    </citation>
    <scope>NUCLEOTIDE SEQUENCE [LARGE SCALE GENOMIC DNA]</scope>
    <source>
        <strain evidence="4 5">4213-co</strain>
    </source>
</reference>
<comment type="function">
    <text evidence="2">Hydrolyzes RNA 2',3'-cyclic phosphodiester to an RNA 2'-phosphomonoester.</text>
</comment>
<name>A0ABD4Z5M7_9CREN</name>
<dbReference type="PANTHER" id="PTHR35561">
    <property type="entry name" value="RNA 2',3'-CYCLIC PHOSPHODIESTERASE"/>
    <property type="match status" value="1"/>
</dbReference>
<dbReference type="InterPro" id="IPR004175">
    <property type="entry name" value="RNA_CPDase"/>
</dbReference>
<organism evidence="4 5">
    <name type="scientific">Ignisphaera cupida</name>
    <dbReference type="NCBI Taxonomy" id="3050454"/>
    <lineage>
        <taxon>Archaea</taxon>
        <taxon>Thermoproteota</taxon>
        <taxon>Thermoprotei</taxon>
        <taxon>Desulfurococcales</taxon>
        <taxon>Desulfurococcaceae</taxon>
        <taxon>Ignisphaera</taxon>
    </lineage>
</organism>
<gene>
    <name evidence="4" type="primary">thpR</name>
    <name evidence="4" type="ORF">QPL79_02720</name>
</gene>
<protein>
    <recommendedName>
        <fullName evidence="2">RNA 2',3'-cyclic phosphodiesterase</fullName>
        <shortName evidence="2">RNA 2',3'-CPDase</shortName>
        <ecNumber evidence="2">3.1.4.58</ecNumber>
    </recommendedName>
</protein>
<dbReference type="GO" id="GO:0008664">
    <property type="term" value="F:RNA 2',3'-cyclic 3'-phosphodiesterase activity"/>
    <property type="evidence" value="ECO:0007669"/>
    <property type="project" value="UniProtKB-EC"/>
</dbReference>
<dbReference type="HAMAP" id="MF_01940">
    <property type="entry name" value="RNA_CPDase"/>
    <property type="match status" value="1"/>
</dbReference>
<dbReference type="NCBIfam" id="TIGR02258">
    <property type="entry name" value="2_5_ligase"/>
    <property type="match status" value="1"/>
</dbReference>
<keyword evidence="5" id="KW-1185">Reference proteome</keyword>
<evidence type="ECO:0000313" key="5">
    <source>
        <dbReference type="Proteomes" id="UP001529235"/>
    </source>
</evidence>
<evidence type="ECO:0000259" key="3">
    <source>
        <dbReference type="Pfam" id="PF02834"/>
    </source>
</evidence>
<feature type="short sequence motif" description="HXTX 1" evidence="2">
    <location>
        <begin position="44"/>
        <end position="47"/>
    </location>
</feature>
<comment type="caution">
    <text evidence="4">The sequence shown here is derived from an EMBL/GenBank/DDBJ whole genome shotgun (WGS) entry which is preliminary data.</text>
</comment>
<comment type="similarity">
    <text evidence="2">Belongs to the 2H phosphoesterase superfamily. ThpR family.</text>
</comment>
<evidence type="ECO:0000313" key="4">
    <source>
        <dbReference type="EMBL" id="MDK6028277.1"/>
    </source>
</evidence>
<dbReference type="PANTHER" id="PTHR35561:SF1">
    <property type="entry name" value="RNA 2',3'-CYCLIC PHOSPHODIESTERASE"/>
    <property type="match status" value="1"/>
</dbReference>
<dbReference type="SUPFAM" id="SSF55144">
    <property type="entry name" value="LigT-like"/>
    <property type="match status" value="1"/>
</dbReference>